<keyword evidence="2" id="KW-0812">Transmembrane</keyword>
<feature type="compositionally biased region" description="Basic and acidic residues" evidence="1">
    <location>
        <begin position="402"/>
        <end position="419"/>
    </location>
</feature>
<feature type="compositionally biased region" description="Low complexity" evidence="1">
    <location>
        <begin position="435"/>
        <end position="444"/>
    </location>
</feature>
<reference evidence="4" key="2">
    <citation type="submission" date="2024-04" db="EMBL/GenBank/DDBJ databases">
        <authorList>
            <person name="Chen Y."/>
            <person name="Shah S."/>
            <person name="Dougan E. K."/>
            <person name="Thang M."/>
            <person name="Chan C."/>
        </authorList>
    </citation>
    <scope>NUCLEOTIDE SEQUENCE [LARGE SCALE GENOMIC DNA]</scope>
</reference>
<evidence type="ECO:0000313" key="6">
    <source>
        <dbReference type="Proteomes" id="UP001152797"/>
    </source>
</evidence>
<dbReference type="EMBL" id="CAMXCT030002196">
    <property type="protein sequence ID" value="CAL4783664.1"/>
    <property type="molecule type" value="Genomic_DNA"/>
</dbReference>
<organism evidence="3">
    <name type="scientific">Cladocopium goreaui</name>
    <dbReference type="NCBI Taxonomy" id="2562237"/>
    <lineage>
        <taxon>Eukaryota</taxon>
        <taxon>Sar</taxon>
        <taxon>Alveolata</taxon>
        <taxon>Dinophyceae</taxon>
        <taxon>Suessiales</taxon>
        <taxon>Symbiodiniaceae</taxon>
        <taxon>Cladocopium</taxon>
    </lineage>
</organism>
<proteinExistence type="predicted"/>
<evidence type="ECO:0000256" key="1">
    <source>
        <dbReference type="SAM" id="MobiDB-lite"/>
    </source>
</evidence>
<feature type="compositionally biased region" description="Low complexity" evidence="1">
    <location>
        <begin position="648"/>
        <end position="658"/>
    </location>
</feature>
<accession>A0A9P1G3U0</accession>
<reference evidence="3" key="1">
    <citation type="submission" date="2022-10" db="EMBL/GenBank/DDBJ databases">
        <authorList>
            <person name="Chen Y."/>
            <person name="Dougan E. K."/>
            <person name="Chan C."/>
            <person name="Rhodes N."/>
            <person name="Thang M."/>
        </authorList>
    </citation>
    <scope>NUCLEOTIDE SEQUENCE</scope>
</reference>
<feature type="region of interest" description="Disordered" evidence="1">
    <location>
        <begin position="648"/>
        <end position="670"/>
    </location>
</feature>
<keyword evidence="2" id="KW-1133">Transmembrane helix</keyword>
<feature type="transmembrane region" description="Helical" evidence="2">
    <location>
        <begin position="677"/>
        <end position="700"/>
    </location>
</feature>
<evidence type="ECO:0000313" key="3">
    <source>
        <dbReference type="EMBL" id="CAI3996352.1"/>
    </source>
</evidence>
<feature type="region of interest" description="Disordered" evidence="1">
    <location>
        <begin position="401"/>
        <end position="455"/>
    </location>
</feature>
<dbReference type="Gene3D" id="2.30.30.40">
    <property type="entry name" value="SH3 Domains"/>
    <property type="match status" value="1"/>
</dbReference>
<keyword evidence="2" id="KW-0472">Membrane</keyword>
<dbReference type="SUPFAM" id="SSF50044">
    <property type="entry name" value="SH3-domain"/>
    <property type="match status" value="1"/>
</dbReference>
<name>A0A9P1G3U0_9DINO</name>
<dbReference type="AlphaFoldDB" id="A0A9P1G3U0"/>
<protein>
    <submittedName>
        <fullName evidence="5">PX domain-containing protein</fullName>
    </submittedName>
</protein>
<evidence type="ECO:0000313" key="4">
    <source>
        <dbReference type="EMBL" id="CAL1149727.1"/>
    </source>
</evidence>
<dbReference type="EMBL" id="CAMXCT020002196">
    <property type="protein sequence ID" value="CAL1149727.1"/>
    <property type="molecule type" value="Genomic_DNA"/>
</dbReference>
<dbReference type="InterPro" id="IPR036028">
    <property type="entry name" value="SH3-like_dom_sf"/>
</dbReference>
<feature type="region of interest" description="Disordered" evidence="1">
    <location>
        <begin position="467"/>
        <end position="491"/>
    </location>
</feature>
<gene>
    <name evidence="3" type="ORF">C1SCF055_LOCUS22840</name>
</gene>
<evidence type="ECO:0000256" key="2">
    <source>
        <dbReference type="SAM" id="Phobius"/>
    </source>
</evidence>
<dbReference type="OrthoDB" id="449106at2759"/>
<sequence>MGEPVERRRLYICMLRKGKRRWRRWRHELLRQGLGETWQEVFEAVFQRNIVMTAAGKFRAPALGVKNYIAKLAEQQHLPKNTRSGKDWSCFQAVSRAVRDKIQAHQEELARKLLSSDLDSGLAATADDPLELRHWTSNVAQQPHFMGPETECIAKWLVQSLLFYWLQQKMLQHEREAARLSTVSSGSGSSAAVQHMSASSAEDQIRNDVLATALAGYLPKDRCLQSADEADFPNELLPKTRSSSFGFAALAVSVSSARTELAMLPCVRVIQEGSLMVAVHCLQTFAKGSMAAGQALMAQGSAEELLKAAKSGELRLATLIGAGDLLFLPLACIVSHKKLMERTYGVRAGVLSMMFNERLNALTAADEDLPPNILQTIEAAVREQAKEGYDVNEDDFAAAELEGNKKEPEGPNEEKKQDELNSGTAPVTVTEARGESSANAARPAPENEEKPQTAAALSAPIAIAKDENQETKSRASQAQTAAANEGPAVSAGSPAKVLMRGALNNASCEAIEGATPNVQCEPAFRVTFNVAGAPTPEITAQDVQTNQPSEKLGSLVSLGVASALKVGLNEVVVSNLTLESSADAAGANESVLLIVYDLIFEFCSSRAVASVDKDLFQADFTSKVQFYAAFSVPATVAMLEFLNLTSTPSTSASSPNNPWGGVQQPEPSASASDGSEVFSIILLVAVVLLLAVTLAVAVWAKSRRHTNKVSNHPQADLEAPDADVERVLAHVACAFSPTDVEDDKVFRESCLDLSEGDIVEVIAGGGGWFYGRTISASSDKGGSQVADRMGYFPENRVSWVGKIPRVSEEVTSADQHALVSVDLGFSPQDVEEGGETMREHCLQVEAGELVEVLAGGAGWLYGQVAGHPERAGYFPENRANWLSATAENKQEAARRADKHRCRAILV</sequence>
<evidence type="ECO:0000313" key="5">
    <source>
        <dbReference type="EMBL" id="CAL4783664.1"/>
    </source>
</evidence>
<keyword evidence="6" id="KW-1185">Reference proteome</keyword>
<dbReference type="EMBL" id="CAMXCT010002196">
    <property type="protein sequence ID" value="CAI3996352.1"/>
    <property type="molecule type" value="Genomic_DNA"/>
</dbReference>
<dbReference type="Proteomes" id="UP001152797">
    <property type="component" value="Unassembled WGS sequence"/>
</dbReference>
<comment type="caution">
    <text evidence="3">The sequence shown here is derived from an EMBL/GenBank/DDBJ whole genome shotgun (WGS) entry which is preliminary data.</text>
</comment>